<sequence>MRGIISFLGRGRLSVAPVTVFWCGHEVEMVPDWLLSFRQVQVVRARRGAEAAGIICVYWATCGSPSGAAR</sequence>
<evidence type="ECO:0000313" key="1">
    <source>
        <dbReference type="EMBL" id="SEN13108.1"/>
    </source>
</evidence>
<evidence type="ECO:0000313" key="2">
    <source>
        <dbReference type="Proteomes" id="UP000198953"/>
    </source>
</evidence>
<dbReference type="Proteomes" id="UP000198953">
    <property type="component" value="Unassembled WGS sequence"/>
</dbReference>
<gene>
    <name evidence="1" type="ORF">SAMN05660976_06874</name>
</gene>
<dbReference type="OrthoDB" id="10014015at2"/>
<accession>A0A1H8E2W4</accession>
<dbReference type="AlphaFoldDB" id="A0A1H8E2W4"/>
<dbReference type="RefSeq" id="WP_091104680.1">
    <property type="nucleotide sequence ID" value="NZ_FOBF01000022.1"/>
</dbReference>
<protein>
    <submittedName>
        <fullName evidence="1">Uncharacterized protein</fullName>
    </submittedName>
</protein>
<dbReference type="EMBL" id="FOBF01000022">
    <property type="protein sequence ID" value="SEN13108.1"/>
    <property type="molecule type" value="Genomic_DNA"/>
</dbReference>
<reference evidence="1 2" key="1">
    <citation type="submission" date="2016-10" db="EMBL/GenBank/DDBJ databases">
        <authorList>
            <person name="de Groot N.N."/>
        </authorList>
    </citation>
    <scope>NUCLEOTIDE SEQUENCE [LARGE SCALE GENOMIC DNA]</scope>
    <source>
        <strain evidence="1 2">DSM 43357</strain>
    </source>
</reference>
<proteinExistence type="predicted"/>
<keyword evidence="2" id="KW-1185">Reference proteome</keyword>
<organism evidence="1 2">
    <name type="scientific">Nonomuraea pusilla</name>
    <dbReference type="NCBI Taxonomy" id="46177"/>
    <lineage>
        <taxon>Bacteria</taxon>
        <taxon>Bacillati</taxon>
        <taxon>Actinomycetota</taxon>
        <taxon>Actinomycetes</taxon>
        <taxon>Streptosporangiales</taxon>
        <taxon>Streptosporangiaceae</taxon>
        <taxon>Nonomuraea</taxon>
    </lineage>
</organism>
<name>A0A1H8E2W4_9ACTN</name>